<organism evidence="1 2">
    <name type="scientific">Edaphosphingomonas haloaromaticamans</name>
    <dbReference type="NCBI Taxonomy" id="653954"/>
    <lineage>
        <taxon>Bacteria</taxon>
        <taxon>Pseudomonadati</taxon>
        <taxon>Pseudomonadota</taxon>
        <taxon>Alphaproteobacteria</taxon>
        <taxon>Sphingomonadales</taxon>
        <taxon>Rhizorhabdaceae</taxon>
        <taxon>Edaphosphingomonas</taxon>
    </lineage>
</organism>
<dbReference type="RefSeq" id="WP_015457801.1">
    <property type="nucleotide sequence ID" value="NZ_MIPT01000001.1"/>
</dbReference>
<protein>
    <submittedName>
        <fullName evidence="1">Uncharacterized protein</fullName>
    </submittedName>
</protein>
<dbReference type="EMBL" id="MIPT01000001">
    <property type="protein sequence ID" value="OHT19889.1"/>
    <property type="molecule type" value="Genomic_DNA"/>
</dbReference>
<dbReference type="Proteomes" id="UP000179467">
    <property type="component" value="Unassembled WGS sequence"/>
</dbReference>
<keyword evidence="2" id="KW-1185">Reference proteome</keyword>
<reference evidence="1 2" key="1">
    <citation type="submission" date="2016-09" db="EMBL/GenBank/DDBJ databases">
        <title>Metabolic pathway, cell adaptation mechanisms and a novel monoxygenase revealed through proteogenomic-transcription analysis of a Sphingomonas haloaromaticamans strain degrading the fungicide ortho-phenylphenol.</title>
        <authorList>
            <person name="Perruchon C."/>
            <person name="Papadopoulou E.S."/>
            <person name="Rousidou C."/>
            <person name="Vasileiadis S."/>
            <person name="Tanou G."/>
            <person name="Amoutzias G."/>
            <person name="Molassiotis A."/>
            <person name="Karpouzas D.G."/>
        </authorList>
    </citation>
    <scope>NUCLEOTIDE SEQUENCE [LARGE SCALE GENOMIC DNA]</scope>
    <source>
        <strain evidence="1 2">P3</strain>
    </source>
</reference>
<comment type="caution">
    <text evidence="1">The sequence shown here is derived from an EMBL/GenBank/DDBJ whole genome shotgun (WGS) entry which is preliminary data.</text>
</comment>
<accession>A0A1S1HCE3</accession>
<evidence type="ECO:0000313" key="2">
    <source>
        <dbReference type="Proteomes" id="UP000179467"/>
    </source>
</evidence>
<proteinExistence type="predicted"/>
<sequence length="111" mass="12504">MTTYTILSGEGEVQAQGLTLTEAAHEILTSDSREYDVRQDDDGGFTLWTRQQVANRGWEMTTFFSTNSDRKQAEDEIFTAIVLSPRFRGHCEAITDEAYAEMLAQGAEDEE</sequence>
<evidence type="ECO:0000313" key="1">
    <source>
        <dbReference type="EMBL" id="OHT19889.1"/>
    </source>
</evidence>
<gene>
    <name evidence="1" type="ORF">BHE75_01882</name>
</gene>
<dbReference type="AlphaFoldDB" id="A0A1S1HCE3"/>
<name>A0A1S1HCE3_9SPHN</name>